<sequence length="182" mass="21224">MPKIIIFSAPSGCGKDSIVHELNKNSDFVYSISATTRQKRQNEINGQDYIFISLNDFKEKIKNKEFLEYQEVYENCFYGTLKSEIDRLLKGDKDILMILDVNGALNIKKLYKEECLTIFIKPPSIQVLKDRLLNRNTDTIDSIEKRLAKAISEMEFSKFFDYQVINDNFDDCINKIKNILKI</sequence>
<dbReference type="NCBIfam" id="TIGR03263">
    <property type="entry name" value="guanyl_kin"/>
    <property type="match status" value="1"/>
</dbReference>
<dbReference type="SMART" id="SM00072">
    <property type="entry name" value="GuKc"/>
    <property type="match status" value="1"/>
</dbReference>
<keyword evidence="9" id="KW-1185">Reference proteome</keyword>
<proteinExistence type="inferred from homology"/>
<dbReference type="InterPro" id="IPR008144">
    <property type="entry name" value="Guanylate_kin-like_dom"/>
</dbReference>
<accession>A0ABZ0Z6K7</accession>
<evidence type="ECO:0000313" key="9">
    <source>
        <dbReference type="Proteomes" id="UP001358193"/>
    </source>
</evidence>
<dbReference type="InterPro" id="IPR020590">
    <property type="entry name" value="Guanylate_kinase_CS"/>
</dbReference>
<dbReference type="EMBL" id="OR769223">
    <property type="protein sequence ID" value="WQJ53892.1"/>
    <property type="molecule type" value="Genomic_DNA"/>
</dbReference>
<feature type="domain" description="Guanylate kinase-like" evidence="7">
    <location>
        <begin position="2"/>
        <end position="181"/>
    </location>
</feature>
<reference evidence="8 9" key="1">
    <citation type="submission" date="2023-11" db="EMBL/GenBank/DDBJ databases">
        <authorList>
            <person name="Cook R."/>
            <person name="Crisci M."/>
            <person name="Pye H."/>
            <person name="Adriaenssens E."/>
            <person name="Santini J."/>
        </authorList>
    </citation>
    <scope>NUCLEOTIDE SEQUENCE [LARGE SCALE GENOMIC DNA]</scope>
    <source>
        <strain evidence="8">Lak_Megaphage_Sonny</strain>
    </source>
</reference>
<dbReference type="InterPro" id="IPR008145">
    <property type="entry name" value="GK/Ca_channel_bsu"/>
</dbReference>
<dbReference type="CDD" id="cd00071">
    <property type="entry name" value="GMPK"/>
    <property type="match status" value="1"/>
</dbReference>
<keyword evidence="3" id="KW-0808">Transferase</keyword>
<dbReference type="EC" id="2.7.4.8" evidence="2"/>
<keyword evidence="4" id="KW-0547">Nucleotide-binding</keyword>
<keyword evidence="5 8" id="KW-0418">Kinase</keyword>
<organism evidence="8 9">
    <name type="scientific">phage Lak_Megaphage_Sonny</name>
    <dbReference type="NCBI Taxonomy" id="3109229"/>
    <lineage>
        <taxon>Viruses</taxon>
        <taxon>Duplodnaviria</taxon>
        <taxon>Heunggongvirae</taxon>
        <taxon>Uroviricota</taxon>
        <taxon>Caudoviricetes</taxon>
        <taxon>Caudoviricetes code 15 clade</taxon>
    </lineage>
</organism>
<evidence type="ECO:0000256" key="3">
    <source>
        <dbReference type="ARBA" id="ARBA00022679"/>
    </source>
</evidence>
<evidence type="ECO:0000256" key="4">
    <source>
        <dbReference type="ARBA" id="ARBA00022741"/>
    </source>
</evidence>
<dbReference type="Gene3D" id="3.30.63.10">
    <property type="entry name" value="Guanylate Kinase phosphate binding domain"/>
    <property type="match status" value="1"/>
</dbReference>
<dbReference type="PANTHER" id="PTHR23117">
    <property type="entry name" value="GUANYLATE KINASE-RELATED"/>
    <property type="match status" value="1"/>
</dbReference>
<dbReference type="PROSITE" id="PS00856">
    <property type="entry name" value="GUANYLATE_KINASE_1"/>
    <property type="match status" value="1"/>
</dbReference>
<dbReference type="Proteomes" id="UP001358193">
    <property type="component" value="Segment"/>
</dbReference>
<evidence type="ECO:0000313" key="8">
    <source>
        <dbReference type="EMBL" id="WQJ53892.1"/>
    </source>
</evidence>
<dbReference type="InterPro" id="IPR027417">
    <property type="entry name" value="P-loop_NTPase"/>
</dbReference>
<dbReference type="GO" id="GO:0016301">
    <property type="term" value="F:kinase activity"/>
    <property type="evidence" value="ECO:0007669"/>
    <property type="project" value="UniProtKB-KW"/>
</dbReference>
<dbReference type="InterPro" id="IPR017665">
    <property type="entry name" value="Guanylate_kinase"/>
</dbReference>
<evidence type="ECO:0000256" key="5">
    <source>
        <dbReference type="ARBA" id="ARBA00022777"/>
    </source>
</evidence>
<keyword evidence="6" id="KW-0067">ATP-binding</keyword>
<evidence type="ECO:0000256" key="6">
    <source>
        <dbReference type="ARBA" id="ARBA00022840"/>
    </source>
</evidence>
<evidence type="ECO:0000256" key="1">
    <source>
        <dbReference type="ARBA" id="ARBA00005790"/>
    </source>
</evidence>
<protein>
    <recommendedName>
        <fullName evidence="2">guanylate kinase</fullName>
        <ecNumber evidence="2">2.7.4.8</ecNumber>
    </recommendedName>
</protein>
<evidence type="ECO:0000256" key="2">
    <source>
        <dbReference type="ARBA" id="ARBA00012961"/>
    </source>
</evidence>
<dbReference type="Gene3D" id="3.40.50.300">
    <property type="entry name" value="P-loop containing nucleotide triphosphate hydrolases"/>
    <property type="match status" value="1"/>
</dbReference>
<dbReference type="PROSITE" id="PS50052">
    <property type="entry name" value="GUANYLATE_KINASE_2"/>
    <property type="match status" value="1"/>
</dbReference>
<evidence type="ECO:0000259" key="7">
    <source>
        <dbReference type="PROSITE" id="PS50052"/>
    </source>
</evidence>
<name>A0ABZ0Z6K7_9CAUD</name>
<comment type="similarity">
    <text evidence="1">Belongs to the guanylate kinase family.</text>
</comment>
<dbReference type="PANTHER" id="PTHR23117:SF13">
    <property type="entry name" value="GUANYLATE KINASE"/>
    <property type="match status" value="1"/>
</dbReference>
<dbReference type="Pfam" id="PF00625">
    <property type="entry name" value="Guanylate_kin"/>
    <property type="match status" value="1"/>
</dbReference>
<dbReference type="SUPFAM" id="SSF52540">
    <property type="entry name" value="P-loop containing nucleoside triphosphate hydrolases"/>
    <property type="match status" value="1"/>
</dbReference>